<name>A0A4Q7N1U1_9BACT</name>
<evidence type="ECO:0000256" key="5">
    <source>
        <dbReference type="ARBA" id="ARBA00022692"/>
    </source>
</evidence>
<evidence type="ECO:0000256" key="1">
    <source>
        <dbReference type="ARBA" id="ARBA00004571"/>
    </source>
</evidence>
<evidence type="ECO:0000256" key="8">
    <source>
        <dbReference type="ARBA" id="ARBA00023136"/>
    </source>
</evidence>
<keyword evidence="6" id="KW-0408">Iron</keyword>
<evidence type="ECO:0000256" key="11">
    <source>
        <dbReference type="RuleBase" id="RU003357"/>
    </source>
</evidence>
<dbReference type="InterPro" id="IPR023996">
    <property type="entry name" value="TonB-dep_OMP_SusC/RagA"/>
</dbReference>
<comment type="caution">
    <text evidence="15">The sequence shown here is derived from an EMBL/GenBank/DDBJ whole genome shotgun (WGS) entry which is preliminary data.</text>
</comment>
<proteinExistence type="inferred from homology"/>
<keyword evidence="5 10" id="KW-0812">Transmembrane</keyword>
<dbReference type="Gene3D" id="2.40.170.20">
    <property type="entry name" value="TonB-dependent receptor, beta-barrel domain"/>
    <property type="match status" value="1"/>
</dbReference>
<dbReference type="InterPro" id="IPR011662">
    <property type="entry name" value="Secretin/TonB_short_N"/>
</dbReference>
<organism evidence="15 16">
    <name type="scientific">Pseudobacter ginsenosidimutans</name>
    <dbReference type="NCBI Taxonomy" id="661488"/>
    <lineage>
        <taxon>Bacteria</taxon>
        <taxon>Pseudomonadati</taxon>
        <taxon>Bacteroidota</taxon>
        <taxon>Chitinophagia</taxon>
        <taxon>Chitinophagales</taxon>
        <taxon>Chitinophagaceae</taxon>
        <taxon>Pseudobacter</taxon>
    </lineage>
</organism>
<evidence type="ECO:0000256" key="9">
    <source>
        <dbReference type="ARBA" id="ARBA00023237"/>
    </source>
</evidence>
<keyword evidence="8 10" id="KW-0472">Membrane</keyword>
<dbReference type="NCBIfam" id="TIGR04056">
    <property type="entry name" value="OMP_RagA_SusC"/>
    <property type="match status" value="1"/>
</dbReference>
<dbReference type="EMBL" id="SGXA01000001">
    <property type="protein sequence ID" value="RZS74609.1"/>
    <property type="molecule type" value="Genomic_DNA"/>
</dbReference>
<comment type="subcellular location">
    <subcellularLocation>
        <location evidence="1 10">Cell outer membrane</location>
        <topology evidence="1 10">Multi-pass membrane protein</topology>
    </subcellularLocation>
</comment>
<sequence>MGNRTARGGIRPITKILLVMKLTMILLTAAFLTVSAKGISQKINYRADNAPLEKVLDVVKKQTGYIFLYDENLLKQVKPVSVTATNMPLDQFLKEVLTGRGIEFTYFNKSILLTAQPAADPVPVTRPLLQFPVTGVITDCGGAGLPGATILVKGSNRSAVTGPDGRFTLNANVNDVLRISYVGYESKECKIVSATRALVQSLSGNGKKNTVSEMEIASGVHICLSPAAEAMQEVSVVSTGYQILPKERSSGSFGQLSGAEIRKKATPNIVDRLEGTISGVLVNITQADAGLINSNSRSSIRVRGRNTINANQDPLVVVDGFPTELDLRFINPDDIENITVLKDAAAASIWGARSANGVIVIETRKGNFNKGWNFNYSSTLSWTGKPRLSYQPTLNSAQQIDLEEEMVSKNVLADPFAQTNPPPTTLAADILFRHKHGMISTEQKDAMLDELRGRDFRDQYEKYLLQQPFNQVHSISLSGGERFSKTYLSASYANEKPNAVGDKAQRITVDATHTLNFLEKFTFSGNFNVAMVKENRNGFGISALAPGINTFMPYDQIVDADGNRVQQYRNYYRTKIDDLVSKGYLPWTFNYLDELDNRDITNRDNTYRLNFGLDYKVIKGLTIGVKYMLEKSYLKTRNYANPNTYAARNLVNTATSINPATQALVYGYQKGGILTESTTEMNHYNLRGLINYSRDFGADHHIDAVAGAEMREFYRMASGNTRYGYNDRDLTSQPVAYGTRYTAAVTNSQILLTDPAFNTEDKDRYLSYYANAAYTFRNRYTITGSARMDDSNLFGADSKYRATPLWSAGAAWKINRETWFNQSWVDMLNLRLTYGVNGNVDKTTSPFLIATISGNDINLGQAYANISNPSNPYLRWEKTTTLNLGMDFAVLNNRISGSVEYYNKKNTDLLGPAAVNPTVGFTRVTVNTADMKGKGFEVTLNGKIIDKKDFGWESRITFAWNTNEVVKTDLQLNTATYYLNQANPVVGDPLDRLYSYRWASLDTKGQPLVYDETGKEMDVTKTISSNNALLYSGRTVPPYFGGWNNTFTWKGFELSALFTYKLGHVYRYPSGGNYSSYITQKRLNSDVANRWRKAGDEAITNVPGLPSQGQPSNYSRYEQADLLIRNADHVRLRELMLIYSFPAKMLGKSFLKGLQVSLQGRNLWIWTSGNQGIDPDFIPYEGQLNLPPAASVIGAVRINF</sequence>
<evidence type="ECO:0000256" key="4">
    <source>
        <dbReference type="ARBA" id="ARBA00022496"/>
    </source>
</evidence>
<evidence type="ECO:0000313" key="15">
    <source>
        <dbReference type="EMBL" id="RZS74609.1"/>
    </source>
</evidence>
<comment type="similarity">
    <text evidence="10 11">Belongs to the TonB-dependent receptor family.</text>
</comment>
<accession>A0A4Q7N1U1</accession>
<keyword evidence="2 10" id="KW-0813">Transport</keyword>
<evidence type="ECO:0000259" key="13">
    <source>
        <dbReference type="Pfam" id="PF07660"/>
    </source>
</evidence>
<dbReference type="InterPro" id="IPR037066">
    <property type="entry name" value="Plug_dom_sf"/>
</dbReference>
<dbReference type="InterPro" id="IPR039426">
    <property type="entry name" value="TonB-dep_rcpt-like"/>
</dbReference>
<evidence type="ECO:0000259" key="12">
    <source>
        <dbReference type="Pfam" id="PF00593"/>
    </source>
</evidence>
<evidence type="ECO:0000256" key="3">
    <source>
        <dbReference type="ARBA" id="ARBA00022452"/>
    </source>
</evidence>
<dbReference type="InterPro" id="IPR036942">
    <property type="entry name" value="Beta-barrel_TonB_sf"/>
</dbReference>
<evidence type="ECO:0000256" key="6">
    <source>
        <dbReference type="ARBA" id="ARBA00023004"/>
    </source>
</evidence>
<dbReference type="SUPFAM" id="SSF56935">
    <property type="entry name" value="Porins"/>
    <property type="match status" value="1"/>
</dbReference>
<dbReference type="Gene3D" id="2.170.130.10">
    <property type="entry name" value="TonB-dependent receptor, plug domain"/>
    <property type="match status" value="1"/>
</dbReference>
<keyword evidence="4" id="KW-0406">Ion transport</keyword>
<keyword evidence="7 11" id="KW-0798">TonB box</keyword>
<evidence type="ECO:0000313" key="16">
    <source>
        <dbReference type="Proteomes" id="UP000293874"/>
    </source>
</evidence>
<gene>
    <name evidence="15" type="ORF">EV199_0458</name>
</gene>
<dbReference type="Pfam" id="PF00593">
    <property type="entry name" value="TonB_dep_Rec_b-barrel"/>
    <property type="match status" value="1"/>
</dbReference>
<dbReference type="Gene3D" id="2.60.40.1120">
    <property type="entry name" value="Carboxypeptidase-like, regulatory domain"/>
    <property type="match status" value="1"/>
</dbReference>
<evidence type="ECO:0000259" key="14">
    <source>
        <dbReference type="Pfam" id="PF07715"/>
    </source>
</evidence>
<evidence type="ECO:0000256" key="7">
    <source>
        <dbReference type="ARBA" id="ARBA00023077"/>
    </source>
</evidence>
<evidence type="ECO:0000256" key="10">
    <source>
        <dbReference type="PROSITE-ProRule" id="PRU01360"/>
    </source>
</evidence>
<dbReference type="InterPro" id="IPR008969">
    <property type="entry name" value="CarboxyPept-like_regulatory"/>
</dbReference>
<feature type="domain" description="Secretin/TonB short N-terminal" evidence="13">
    <location>
        <begin position="65"/>
        <end position="115"/>
    </location>
</feature>
<feature type="domain" description="TonB-dependent receptor plug" evidence="14">
    <location>
        <begin position="246"/>
        <end position="358"/>
    </location>
</feature>
<dbReference type="InterPro" id="IPR000531">
    <property type="entry name" value="Beta-barrel_TonB"/>
</dbReference>
<keyword evidence="16" id="KW-1185">Reference proteome</keyword>
<feature type="domain" description="TonB-dependent receptor-like beta-barrel" evidence="12">
    <location>
        <begin position="559"/>
        <end position="1074"/>
    </location>
</feature>
<dbReference type="InterPro" id="IPR012910">
    <property type="entry name" value="Plug_dom"/>
</dbReference>
<dbReference type="Pfam" id="PF13715">
    <property type="entry name" value="CarbopepD_reg_2"/>
    <property type="match status" value="1"/>
</dbReference>
<dbReference type="GO" id="GO:0009279">
    <property type="term" value="C:cell outer membrane"/>
    <property type="evidence" value="ECO:0007669"/>
    <property type="project" value="UniProtKB-SubCell"/>
</dbReference>
<protein>
    <submittedName>
        <fullName evidence="15">TonB-linked SusC/RagA family outer membrane protein</fullName>
    </submittedName>
</protein>
<dbReference type="NCBIfam" id="TIGR04057">
    <property type="entry name" value="SusC_RagA_signa"/>
    <property type="match status" value="1"/>
</dbReference>
<dbReference type="Pfam" id="PF07660">
    <property type="entry name" value="STN"/>
    <property type="match status" value="1"/>
</dbReference>
<dbReference type="Proteomes" id="UP000293874">
    <property type="component" value="Unassembled WGS sequence"/>
</dbReference>
<dbReference type="InterPro" id="IPR023997">
    <property type="entry name" value="TonB-dep_OMP_SusC/RagA_CS"/>
</dbReference>
<reference evidence="15 16" key="1">
    <citation type="submission" date="2019-02" db="EMBL/GenBank/DDBJ databases">
        <title>Genomic Encyclopedia of Type Strains, Phase IV (KMG-IV): sequencing the most valuable type-strain genomes for metagenomic binning, comparative biology and taxonomic classification.</title>
        <authorList>
            <person name="Goeker M."/>
        </authorList>
    </citation>
    <scope>NUCLEOTIDE SEQUENCE [LARGE SCALE GENOMIC DNA]</scope>
    <source>
        <strain evidence="15 16">DSM 18116</strain>
    </source>
</reference>
<dbReference type="Pfam" id="PF07715">
    <property type="entry name" value="Plug"/>
    <property type="match status" value="1"/>
</dbReference>
<dbReference type="PROSITE" id="PS52016">
    <property type="entry name" value="TONB_DEPENDENT_REC_3"/>
    <property type="match status" value="1"/>
</dbReference>
<dbReference type="AlphaFoldDB" id="A0A4Q7N1U1"/>
<evidence type="ECO:0000256" key="2">
    <source>
        <dbReference type="ARBA" id="ARBA00022448"/>
    </source>
</evidence>
<dbReference type="GO" id="GO:0006826">
    <property type="term" value="P:iron ion transport"/>
    <property type="evidence" value="ECO:0007669"/>
    <property type="project" value="UniProtKB-KW"/>
</dbReference>
<keyword evidence="4" id="KW-0410">Iron transport</keyword>
<dbReference type="SUPFAM" id="SSF49464">
    <property type="entry name" value="Carboxypeptidase regulatory domain-like"/>
    <property type="match status" value="1"/>
</dbReference>
<keyword evidence="3 10" id="KW-1134">Transmembrane beta strand</keyword>
<keyword evidence="9 10" id="KW-0998">Cell outer membrane</keyword>